<proteinExistence type="predicted"/>
<comment type="caution">
    <text evidence="1">The sequence shown here is derived from an EMBL/GenBank/DDBJ whole genome shotgun (WGS) entry which is preliminary data.</text>
</comment>
<evidence type="ECO:0000313" key="2">
    <source>
        <dbReference type="Proteomes" id="UP000276133"/>
    </source>
</evidence>
<organism evidence="1 2">
    <name type="scientific">Brachionus plicatilis</name>
    <name type="common">Marine rotifer</name>
    <name type="synonym">Brachionus muelleri</name>
    <dbReference type="NCBI Taxonomy" id="10195"/>
    <lineage>
        <taxon>Eukaryota</taxon>
        <taxon>Metazoa</taxon>
        <taxon>Spiralia</taxon>
        <taxon>Gnathifera</taxon>
        <taxon>Rotifera</taxon>
        <taxon>Eurotatoria</taxon>
        <taxon>Monogononta</taxon>
        <taxon>Pseudotrocha</taxon>
        <taxon>Ploima</taxon>
        <taxon>Brachionidae</taxon>
        <taxon>Brachionus</taxon>
    </lineage>
</organism>
<dbReference type="EMBL" id="REGN01002595">
    <property type="protein sequence ID" value="RNA27112.1"/>
    <property type="molecule type" value="Genomic_DNA"/>
</dbReference>
<keyword evidence="2" id="KW-1185">Reference proteome</keyword>
<gene>
    <name evidence="1" type="ORF">BpHYR1_002984</name>
</gene>
<dbReference type="AlphaFoldDB" id="A0A3M7RUE6"/>
<sequence length="98" mass="11900">MFYDKNTYLFQLNKISLRFYELLRQISLTYSVAFKVTNQIFKNDVILPEINIIYVFLKDNEKVREEFFHNSFKKCAKLVDSYEKILNKIFRLDAKKLT</sequence>
<reference evidence="1 2" key="1">
    <citation type="journal article" date="2018" name="Sci. Rep.">
        <title>Genomic signatures of local adaptation to the degree of environmental predictability in rotifers.</title>
        <authorList>
            <person name="Franch-Gras L."/>
            <person name="Hahn C."/>
            <person name="Garcia-Roger E.M."/>
            <person name="Carmona M.J."/>
            <person name="Serra M."/>
            <person name="Gomez A."/>
        </authorList>
    </citation>
    <scope>NUCLEOTIDE SEQUENCE [LARGE SCALE GENOMIC DNA]</scope>
    <source>
        <strain evidence="1">HYR1</strain>
    </source>
</reference>
<dbReference type="Proteomes" id="UP000276133">
    <property type="component" value="Unassembled WGS sequence"/>
</dbReference>
<name>A0A3M7RUE6_BRAPC</name>
<accession>A0A3M7RUE6</accession>
<evidence type="ECO:0000313" key="1">
    <source>
        <dbReference type="EMBL" id="RNA27112.1"/>
    </source>
</evidence>
<protein>
    <submittedName>
        <fullName evidence="1">Uncharacterized protein</fullName>
    </submittedName>
</protein>